<reference evidence="7 8" key="1">
    <citation type="submission" date="2018-11" db="EMBL/GenBank/DDBJ databases">
        <title>Sequencing the genomes of 1000 actinobacteria strains.</title>
        <authorList>
            <person name="Klenk H.-P."/>
        </authorList>
    </citation>
    <scope>NUCLEOTIDE SEQUENCE [LARGE SCALE GENOMIC DNA]</scope>
    <source>
        <strain evidence="7 8">DSM 44254</strain>
    </source>
</reference>
<sequence>MSGTLREGDRLHTAEGTELKILSHLGAGGQGEVYRVRCEDRDQALKWYYPESATEQQLHIVSDLVRRGFHDDRFLWPQAVVTDRTGGFGYLMDLRPARFAGLPDLFRRRLNVKPRELLTACVHLVEAYRALHAQGVAYRDISYGNVFFDPATGDVLVCDNDNAVVDGTDVGVLGTMEFMAPELIRGEAAPRTQTDLHSLAVLLFLILMNHHPLEGAREYAIRCFEENAKRRLYGDEPVFVFDPRDESNRPVAGFHDTVLATWPVWPADLRDLFVKAFTVGLRSPDARVTETEWRDTLARTRDSVVLCLGCSRQNMHDPADPGAVCWGCGQALVLPPVLELTTPSPRVTRRIVLERDARLHPHHLVGEPDRHRYAEAIGEVAEHPQVPGRFGLRNLTAAPWTIRRADGSRQDIEPGRSLDLRAEVLLEIGDAQGVLTKG</sequence>
<dbReference type="GO" id="GO:0004674">
    <property type="term" value="F:protein serine/threonine kinase activity"/>
    <property type="evidence" value="ECO:0007669"/>
    <property type="project" value="UniProtKB-KW"/>
</dbReference>
<dbReference type="AlphaFoldDB" id="A0A3N1CU52"/>
<dbReference type="PROSITE" id="PS50011">
    <property type="entry name" value="PROTEIN_KINASE_DOM"/>
    <property type="match status" value="1"/>
</dbReference>
<protein>
    <submittedName>
        <fullName evidence="7">Protein kinase-like protein</fullName>
    </submittedName>
</protein>
<dbReference type="Pfam" id="PF00069">
    <property type="entry name" value="Pkinase"/>
    <property type="match status" value="1"/>
</dbReference>
<dbReference type="SUPFAM" id="SSF56112">
    <property type="entry name" value="Protein kinase-like (PK-like)"/>
    <property type="match status" value="1"/>
</dbReference>
<dbReference type="InterPro" id="IPR011009">
    <property type="entry name" value="Kinase-like_dom_sf"/>
</dbReference>
<dbReference type="EMBL" id="RJKE01000001">
    <property type="protein sequence ID" value="ROO84832.1"/>
    <property type="molecule type" value="Genomic_DNA"/>
</dbReference>
<dbReference type="GO" id="GO:0005524">
    <property type="term" value="F:ATP binding"/>
    <property type="evidence" value="ECO:0007669"/>
    <property type="project" value="UniProtKB-KW"/>
</dbReference>
<proteinExistence type="predicted"/>
<organism evidence="7 8">
    <name type="scientific">Actinocorallia herbida</name>
    <dbReference type="NCBI Taxonomy" id="58109"/>
    <lineage>
        <taxon>Bacteria</taxon>
        <taxon>Bacillati</taxon>
        <taxon>Actinomycetota</taxon>
        <taxon>Actinomycetes</taxon>
        <taxon>Streptosporangiales</taxon>
        <taxon>Thermomonosporaceae</taxon>
        <taxon>Actinocorallia</taxon>
    </lineage>
</organism>
<dbReference type="PANTHER" id="PTHR24353">
    <property type="entry name" value="CYCLIC NUCLEOTIDE-DEPENDENT PROTEIN KINASE"/>
    <property type="match status" value="1"/>
</dbReference>
<feature type="domain" description="Protein kinase" evidence="6">
    <location>
        <begin position="19"/>
        <end position="305"/>
    </location>
</feature>
<gene>
    <name evidence="7" type="ORF">EDD29_2361</name>
</gene>
<keyword evidence="1" id="KW-0723">Serine/threonine-protein kinase</keyword>
<evidence type="ECO:0000313" key="8">
    <source>
        <dbReference type="Proteomes" id="UP000272400"/>
    </source>
</evidence>
<dbReference type="PANTHER" id="PTHR24353:SF147">
    <property type="entry name" value="CGMP-DEPENDENT SERINE_THREONIN PROTEIN KINASE-RELATED"/>
    <property type="match status" value="1"/>
</dbReference>
<evidence type="ECO:0000256" key="2">
    <source>
        <dbReference type="ARBA" id="ARBA00022679"/>
    </source>
</evidence>
<evidence type="ECO:0000256" key="1">
    <source>
        <dbReference type="ARBA" id="ARBA00022527"/>
    </source>
</evidence>
<evidence type="ECO:0000256" key="3">
    <source>
        <dbReference type="ARBA" id="ARBA00022741"/>
    </source>
</evidence>
<accession>A0A3N1CU52</accession>
<keyword evidence="5" id="KW-0067">ATP-binding</keyword>
<evidence type="ECO:0000259" key="6">
    <source>
        <dbReference type="PROSITE" id="PS50011"/>
    </source>
</evidence>
<name>A0A3N1CU52_9ACTN</name>
<dbReference type="InterPro" id="IPR000719">
    <property type="entry name" value="Prot_kinase_dom"/>
</dbReference>
<dbReference type="OrthoDB" id="1022767at2"/>
<dbReference type="SMART" id="SM00220">
    <property type="entry name" value="S_TKc"/>
    <property type="match status" value="1"/>
</dbReference>
<evidence type="ECO:0000313" key="7">
    <source>
        <dbReference type="EMBL" id="ROO84832.1"/>
    </source>
</evidence>
<comment type="caution">
    <text evidence="7">The sequence shown here is derived from an EMBL/GenBank/DDBJ whole genome shotgun (WGS) entry which is preliminary data.</text>
</comment>
<evidence type="ECO:0000256" key="5">
    <source>
        <dbReference type="ARBA" id="ARBA00022840"/>
    </source>
</evidence>
<keyword evidence="8" id="KW-1185">Reference proteome</keyword>
<keyword evidence="3" id="KW-0547">Nucleotide-binding</keyword>
<keyword evidence="4 7" id="KW-0418">Kinase</keyword>
<dbReference type="Proteomes" id="UP000272400">
    <property type="component" value="Unassembled WGS sequence"/>
</dbReference>
<dbReference type="Gene3D" id="1.10.510.10">
    <property type="entry name" value="Transferase(Phosphotransferase) domain 1"/>
    <property type="match status" value="1"/>
</dbReference>
<keyword evidence="2" id="KW-0808">Transferase</keyword>
<evidence type="ECO:0000256" key="4">
    <source>
        <dbReference type="ARBA" id="ARBA00022777"/>
    </source>
</evidence>